<feature type="disulfide bond" description="Redox-active" evidence="12">
    <location>
        <begin position="40"/>
        <end position="45"/>
    </location>
</feature>
<dbReference type="InterPro" id="IPR012999">
    <property type="entry name" value="Pyr_OxRdtase_I_AS"/>
</dbReference>
<dbReference type="InterPro" id="IPR016156">
    <property type="entry name" value="FAD/NAD-linked_Rdtase_dimer_sf"/>
</dbReference>
<dbReference type="InterPro" id="IPR001100">
    <property type="entry name" value="Pyr_nuc-diS_OxRdtase"/>
</dbReference>
<keyword evidence="17" id="KW-1185">Reference proteome</keyword>
<keyword evidence="7" id="KW-1015">Disulfide bond</keyword>
<evidence type="ECO:0000313" key="16">
    <source>
        <dbReference type="EMBL" id="RCN56726.1"/>
    </source>
</evidence>
<keyword evidence="6 11" id="KW-0520">NAD</keyword>
<proteinExistence type="inferred from homology"/>
<comment type="similarity">
    <text evidence="1 13">Belongs to the class-I pyridine nucleotide-disulfide oxidoreductase family.</text>
</comment>
<dbReference type="PROSITE" id="PS00076">
    <property type="entry name" value="PYRIDINE_REDOX_1"/>
    <property type="match status" value="1"/>
</dbReference>
<accession>A0A368HE57</accession>
<dbReference type="Gene3D" id="3.50.50.60">
    <property type="entry name" value="FAD/NAD(P)-binding domain"/>
    <property type="match status" value="2"/>
</dbReference>
<evidence type="ECO:0000256" key="9">
    <source>
        <dbReference type="ARBA" id="ARBA00031281"/>
    </source>
</evidence>
<dbReference type="InterPro" id="IPR050151">
    <property type="entry name" value="Class-I_Pyr_Nuc-Dis_Oxidored"/>
</dbReference>
<dbReference type="GO" id="GO:0050660">
    <property type="term" value="F:flavin adenine dinucleotide binding"/>
    <property type="evidence" value="ECO:0007669"/>
    <property type="project" value="TreeGrafter"/>
</dbReference>
<comment type="caution">
    <text evidence="16">The sequence shown here is derived from an EMBL/GenBank/DDBJ whole genome shotgun (WGS) entry which is preliminary data.</text>
</comment>
<feature type="binding site" evidence="11">
    <location>
        <begin position="137"/>
        <end position="139"/>
    </location>
    <ligand>
        <name>FAD</name>
        <dbReference type="ChEBI" id="CHEBI:57692"/>
    </ligand>
</feature>
<evidence type="ECO:0000256" key="11">
    <source>
        <dbReference type="PIRSR" id="PIRSR000350-3"/>
    </source>
</evidence>
<dbReference type="InterPro" id="IPR036188">
    <property type="entry name" value="FAD/NAD-bd_sf"/>
</dbReference>
<feature type="binding site" evidence="11">
    <location>
        <position position="262"/>
    </location>
    <ligand>
        <name>NAD(+)</name>
        <dbReference type="ChEBI" id="CHEBI:57540"/>
    </ligand>
</feature>
<dbReference type="AlphaFoldDB" id="A0A368HE57"/>
<evidence type="ECO:0000256" key="2">
    <source>
        <dbReference type="ARBA" id="ARBA00016961"/>
    </source>
</evidence>
<evidence type="ECO:0000256" key="7">
    <source>
        <dbReference type="ARBA" id="ARBA00023157"/>
    </source>
</evidence>
<dbReference type="Pfam" id="PF02852">
    <property type="entry name" value="Pyr_redox_dim"/>
    <property type="match status" value="1"/>
</dbReference>
<dbReference type="PANTHER" id="PTHR22912:SF217">
    <property type="entry name" value="DIHYDROLIPOYL DEHYDROGENASE"/>
    <property type="match status" value="1"/>
</dbReference>
<dbReference type="Gene3D" id="3.30.390.30">
    <property type="match status" value="1"/>
</dbReference>
<keyword evidence="4 11" id="KW-0274">FAD</keyword>
<reference evidence="16 17" key="1">
    <citation type="submission" date="2018-02" db="EMBL/GenBank/DDBJ databases">
        <title>Insights into the biology of acidophilic members of the Acidiferrobacteraceae family derived from comparative genomic analyses.</title>
        <authorList>
            <person name="Issotta F."/>
            <person name="Thyssen C."/>
            <person name="Mena C."/>
            <person name="Moya A."/>
            <person name="Bellenberg S."/>
            <person name="Sproer C."/>
            <person name="Covarrubias P.C."/>
            <person name="Sand W."/>
            <person name="Quatrini R."/>
            <person name="Vera M."/>
        </authorList>
    </citation>
    <scope>NUCLEOTIDE SEQUENCE [LARGE SCALE GENOMIC DNA]</scope>
    <source>
        <strain evidence="17">m-1</strain>
    </source>
</reference>
<dbReference type="OrthoDB" id="9800167at2"/>
<dbReference type="GO" id="GO:0006103">
    <property type="term" value="P:2-oxoglutarate metabolic process"/>
    <property type="evidence" value="ECO:0007669"/>
    <property type="project" value="TreeGrafter"/>
</dbReference>
<dbReference type="EMBL" id="PSYR01000002">
    <property type="protein sequence ID" value="RCN56726.1"/>
    <property type="molecule type" value="Genomic_DNA"/>
</dbReference>
<organism evidence="16 17">
    <name type="scientific">Acidiferrobacter thiooxydans</name>
    <dbReference type="NCBI Taxonomy" id="163359"/>
    <lineage>
        <taxon>Bacteria</taxon>
        <taxon>Pseudomonadati</taxon>
        <taxon>Pseudomonadota</taxon>
        <taxon>Gammaproteobacteria</taxon>
        <taxon>Acidiferrobacterales</taxon>
        <taxon>Acidiferrobacteraceae</taxon>
        <taxon>Acidiferrobacter</taxon>
    </lineage>
</organism>
<evidence type="ECO:0000256" key="5">
    <source>
        <dbReference type="ARBA" id="ARBA00023002"/>
    </source>
</evidence>
<dbReference type="Proteomes" id="UP000253250">
    <property type="component" value="Unassembled WGS sequence"/>
</dbReference>
<feature type="binding site" evidence="11">
    <location>
        <position position="303"/>
    </location>
    <ligand>
        <name>FAD</name>
        <dbReference type="ChEBI" id="CHEBI:57692"/>
    </ligand>
</feature>
<evidence type="ECO:0000256" key="1">
    <source>
        <dbReference type="ARBA" id="ARBA00007532"/>
    </source>
</evidence>
<evidence type="ECO:0000256" key="6">
    <source>
        <dbReference type="ARBA" id="ARBA00023027"/>
    </source>
</evidence>
<evidence type="ECO:0000313" key="17">
    <source>
        <dbReference type="Proteomes" id="UP000253250"/>
    </source>
</evidence>
<dbReference type="PRINTS" id="PR00411">
    <property type="entry name" value="PNDRDTASEI"/>
</dbReference>
<keyword evidence="3 13" id="KW-0285">Flavoprotein</keyword>
<dbReference type="PIRSF" id="PIRSF000350">
    <property type="entry name" value="Mercury_reductase_MerA"/>
    <property type="match status" value="1"/>
</dbReference>
<feature type="domain" description="FAD/NAD(P)-binding" evidence="15">
    <location>
        <begin position="4"/>
        <end position="318"/>
    </location>
</feature>
<feature type="domain" description="Pyridine nucleotide-disulphide oxidoreductase dimerisation" evidence="14">
    <location>
        <begin position="338"/>
        <end position="445"/>
    </location>
</feature>
<evidence type="ECO:0000256" key="3">
    <source>
        <dbReference type="ARBA" id="ARBA00022630"/>
    </source>
</evidence>
<dbReference type="SUPFAM" id="SSF51905">
    <property type="entry name" value="FAD/NAD(P)-binding domain"/>
    <property type="match status" value="1"/>
</dbReference>
<dbReference type="PRINTS" id="PR00368">
    <property type="entry name" value="FADPNR"/>
</dbReference>
<protein>
    <recommendedName>
        <fullName evidence="2">Dihydrolipoyl dehydrogenase</fullName>
    </recommendedName>
    <alternativeName>
        <fullName evidence="9">Dihydrolipoamide dehydrogenase</fullName>
    </alternativeName>
</protein>
<gene>
    <name evidence="16" type="ORF">C4900_13245</name>
</gene>
<name>A0A368HE57_9GAMM</name>
<dbReference type="RefSeq" id="WP_114283543.1">
    <property type="nucleotide sequence ID" value="NZ_PSYR01000002.1"/>
</dbReference>
<evidence type="ECO:0000256" key="8">
    <source>
        <dbReference type="ARBA" id="ARBA00023284"/>
    </source>
</evidence>
<evidence type="ECO:0000259" key="15">
    <source>
        <dbReference type="Pfam" id="PF07992"/>
    </source>
</evidence>
<dbReference type="InterPro" id="IPR004099">
    <property type="entry name" value="Pyr_nucl-diS_OxRdtase_dimer"/>
</dbReference>
<evidence type="ECO:0000256" key="13">
    <source>
        <dbReference type="RuleBase" id="RU003691"/>
    </source>
</evidence>
<keyword evidence="11" id="KW-0547">Nucleotide-binding</keyword>
<dbReference type="InterPro" id="IPR023753">
    <property type="entry name" value="FAD/NAD-binding_dom"/>
</dbReference>
<feature type="binding site" evidence="11">
    <location>
        <begin position="175"/>
        <end position="182"/>
    </location>
    <ligand>
        <name>NAD(+)</name>
        <dbReference type="ChEBI" id="CHEBI:57540"/>
    </ligand>
</feature>
<dbReference type="SUPFAM" id="SSF55424">
    <property type="entry name" value="FAD/NAD-linked reductases, dimerisation (C-terminal) domain"/>
    <property type="match status" value="1"/>
</dbReference>
<evidence type="ECO:0000256" key="4">
    <source>
        <dbReference type="ARBA" id="ARBA00022827"/>
    </source>
</evidence>
<keyword evidence="5 13" id="KW-0560">Oxidoreductase</keyword>
<evidence type="ECO:0000256" key="10">
    <source>
        <dbReference type="PIRSR" id="PIRSR000350-2"/>
    </source>
</evidence>
<dbReference type="Pfam" id="PF07992">
    <property type="entry name" value="Pyr_redox_2"/>
    <property type="match status" value="1"/>
</dbReference>
<evidence type="ECO:0000259" key="14">
    <source>
        <dbReference type="Pfam" id="PF02852"/>
    </source>
</evidence>
<dbReference type="GO" id="GO:0004148">
    <property type="term" value="F:dihydrolipoyl dehydrogenase (NADH) activity"/>
    <property type="evidence" value="ECO:0007669"/>
    <property type="project" value="TreeGrafter"/>
</dbReference>
<feature type="active site" description="Proton acceptor" evidence="10">
    <location>
        <position position="435"/>
    </location>
</feature>
<sequence length="470" mass="50015">MECDLLVIGSGPGGYRAAVLAALRGLSTIIVEKATWGGCCLNRGCVPKKDWYHTARVLDSARHFEKRGIVGSLRGDLAQAWRHQREVVVAVRDSYQSYLKRLGVTALTGHARFQDQNTVIVEPGGDTISPRAVIIATGSAPHVPEGFAVTPGRVLHSDLLFDEPAPEGARVLIVGGGVVALEFAYILRTFGREVTWLARQDPFARPEFSTPAMKLLRTAMADVGLAPIRAGARTLTTTETGVSVTTTGGEIMTADWALLATGRRPVTEGLDLARVGVRLDARGHIVVDDKMRAAGTTIYAIGDCVAGPMTANRALYEAGVVIDNILAPGSRRRDLTRVPEAVYSAIELARVGLTEEQAEDEGHEPGVGFAAFETSPRALGQDEPEGYVRLIADLDNGAFLGGEVLGAEAGELIHMLTASPSLGALRRIAGTGFNHPSRSEEFQNAVETLAAKWRLQGYVFGAGDGAQDAS</sequence>
<evidence type="ECO:0000256" key="12">
    <source>
        <dbReference type="PIRSR" id="PIRSR000350-4"/>
    </source>
</evidence>
<dbReference type="PANTHER" id="PTHR22912">
    <property type="entry name" value="DISULFIDE OXIDOREDUCTASE"/>
    <property type="match status" value="1"/>
</dbReference>
<feature type="binding site" evidence="11">
    <location>
        <position position="49"/>
    </location>
    <ligand>
        <name>FAD</name>
        <dbReference type="ChEBI" id="CHEBI:57692"/>
    </ligand>
</feature>
<keyword evidence="8 13" id="KW-0676">Redox-active center</keyword>
<comment type="cofactor">
    <cofactor evidence="11">
        <name>FAD</name>
        <dbReference type="ChEBI" id="CHEBI:57692"/>
    </cofactor>
    <text evidence="11">Binds 1 FAD per subunit.</text>
</comment>